<evidence type="ECO:0000313" key="1">
    <source>
        <dbReference type="EMBL" id="KAG0307690.1"/>
    </source>
</evidence>
<dbReference type="Proteomes" id="UP000823405">
    <property type="component" value="Unassembled WGS sequence"/>
</dbReference>
<evidence type="ECO:0000313" key="2">
    <source>
        <dbReference type="Proteomes" id="UP000823405"/>
    </source>
</evidence>
<gene>
    <name evidence="1" type="ORF">BGZ97_000316</name>
</gene>
<name>A0A9P6R130_9FUNG</name>
<accession>A0A9P6R130</accession>
<proteinExistence type="predicted"/>
<protein>
    <submittedName>
        <fullName evidence="1">Uncharacterized protein</fullName>
    </submittedName>
</protein>
<keyword evidence="2" id="KW-1185">Reference proteome</keyword>
<organism evidence="1 2">
    <name type="scientific">Linnemannia gamsii</name>
    <dbReference type="NCBI Taxonomy" id="64522"/>
    <lineage>
        <taxon>Eukaryota</taxon>
        <taxon>Fungi</taxon>
        <taxon>Fungi incertae sedis</taxon>
        <taxon>Mucoromycota</taxon>
        <taxon>Mortierellomycotina</taxon>
        <taxon>Mortierellomycetes</taxon>
        <taxon>Mortierellales</taxon>
        <taxon>Mortierellaceae</taxon>
        <taxon>Linnemannia</taxon>
    </lineage>
</organism>
<comment type="caution">
    <text evidence="1">The sequence shown here is derived from an EMBL/GenBank/DDBJ whole genome shotgun (WGS) entry which is preliminary data.</text>
</comment>
<reference evidence="1" key="1">
    <citation type="journal article" date="2020" name="Fungal Divers.">
        <title>Resolving the Mortierellaceae phylogeny through synthesis of multi-gene phylogenetics and phylogenomics.</title>
        <authorList>
            <person name="Vandepol N."/>
            <person name="Liber J."/>
            <person name="Desiro A."/>
            <person name="Na H."/>
            <person name="Kennedy M."/>
            <person name="Barry K."/>
            <person name="Grigoriev I.V."/>
            <person name="Miller A.N."/>
            <person name="O'Donnell K."/>
            <person name="Stajich J.E."/>
            <person name="Bonito G."/>
        </authorList>
    </citation>
    <scope>NUCLEOTIDE SEQUENCE</scope>
    <source>
        <strain evidence="1">NVP60</strain>
    </source>
</reference>
<dbReference type="EMBL" id="JAAAIN010001052">
    <property type="protein sequence ID" value="KAG0307690.1"/>
    <property type="molecule type" value="Genomic_DNA"/>
</dbReference>
<dbReference type="AlphaFoldDB" id="A0A9P6R130"/>
<sequence length="66" mass="7552">MSNMDADDFEDDMMMDEDELIAPSPTAEDIFEEDGRFAGPRIPNIKVVDKNFFNDFPDLFDDDGDL</sequence>